<feature type="compositionally biased region" description="Basic and acidic residues" evidence="1">
    <location>
        <begin position="297"/>
        <end position="306"/>
    </location>
</feature>
<feature type="region of interest" description="Disordered" evidence="1">
    <location>
        <begin position="284"/>
        <end position="306"/>
    </location>
</feature>
<evidence type="ECO:0000256" key="1">
    <source>
        <dbReference type="SAM" id="MobiDB-lite"/>
    </source>
</evidence>
<name>A0ABQ8FD52_9FUNG</name>
<proteinExistence type="predicted"/>
<evidence type="ECO:0000313" key="2">
    <source>
        <dbReference type="EMBL" id="KAH6596211.1"/>
    </source>
</evidence>
<dbReference type="Proteomes" id="UP001648503">
    <property type="component" value="Unassembled WGS sequence"/>
</dbReference>
<gene>
    <name evidence="2" type="ORF">BASA50_005252</name>
</gene>
<protein>
    <submittedName>
        <fullName evidence="2">Uncharacterized protein</fullName>
    </submittedName>
</protein>
<accession>A0ABQ8FD52</accession>
<feature type="region of interest" description="Disordered" evidence="1">
    <location>
        <begin position="419"/>
        <end position="446"/>
    </location>
</feature>
<evidence type="ECO:0000313" key="3">
    <source>
        <dbReference type="Proteomes" id="UP001648503"/>
    </source>
</evidence>
<sequence>MGLIGKRAPEANPVDIHSLLKTNHGNVPPLPCIISSGTSGPLPILLHPQRVATADCKSSAHNSDTVIVIPSSVKDLTCKIARPDPVCHVGSSVFGSIFRSLYEDGNAERHVGSACHMMDTTMSVQQHKKSWLSLPRMTVPSLSRPAATPFPSPPLHSLRSIKSNIDTLAEAPSPLSHFKQPPWSTPAVQYESLVKPCRGTIQPCNAAIVRVIQALGSDQTIGSGCLSHYTSQKPTVSVHAQGSFKRRAGTDEKLARLLQQLHFFLPIVDGSRQVLRKGAHDRSIKANHGHGGVNAKHPTEHSLRCSEKQQETDKTCDEGLFNDTRCEVTATKSCIHHSTKSTGCTPAGPGEMALLSSSCRLPSDDRPMDTRSHPLVTSPLETDLRPTVQRETPWLQDVYIGQEHKQMTPSIYGTPKAYATTNTHGTPNHPRQLSKEQRSNHSKRHARPSIDICGLDELVDRQQAVLSTLGPREQRFVQIQQTMRIGELVRMSEQQTLARQRDALQMHNVNAVTKIMVQERLMRLASHKRLVHLRKGCGFEE</sequence>
<comment type="caution">
    <text evidence="2">The sequence shown here is derived from an EMBL/GenBank/DDBJ whole genome shotgun (WGS) entry which is preliminary data.</text>
</comment>
<reference evidence="2 3" key="1">
    <citation type="submission" date="2021-02" db="EMBL/GenBank/DDBJ databases">
        <title>Variation within the Batrachochytrium salamandrivorans European outbreak.</title>
        <authorList>
            <person name="Kelly M."/>
            <person name="Pasmans F."/>
            <person name="Shea T.P."/>
            <person name="Munoz J.F."/>
            <person name="Carranza S."/>
            <person name="Cuomo C.A."/>
            <person name="Martel A."/>
        </authorList>
    </citation>
    <scope>NUCLEOTIDE SEQUENCE [LARGE SCALE GENOMIC DNA]</scope>
    <source>
        <strain evidence="2 3">AMFP18/2</strain>
    </source>
</reference>
<organism evidence="2 3">
    <name type="scientific">Batrachochytrium salamandrivorans</name>
    <dbReference type="NCBI Taxonomy" id="1357716"/>
    <lineage>
        <taxon>Eukaryota</taxon>
        <taxon>Fungi</taxon>
        <taxon>Fungi incertae sedis</taxon>
        <taxon>Chytridiomycota</taxon>
        <taxon>Chytridiomycota incertae sedis</taxon>
        <taxon>Chytridiomycetes</taxon>
        <taxon>Rhizophydiales</taxon>
        <taxon>Rhizophydiales incertae sedis</taxon>
        <taxon>Batrachochytrium</taxon>
    </lineage>
</organism>
<feature type="compositionally biased region" description="Polar residues" evidence="1">
    <location>
        <begin position="419"/>
        <end position="431"/>
    </location>
</feature>
<keyword evidence="3" id="KW-1185">Reference proteome</keyword>
<dbReference type="EMBL" id="JAFCIX010000242">
    <property type="protein sequence ID" value="KAH6596211.1"/>
    <property type="molecule type" value="Genomic_DNA"/>
</dbReference>